<dbReference type="SMART" id="SM00248">
    <property type="entry name" value="ANK"/>
    <property type="match status" value="3"/>
</dbReference>
<evidence type="ECO:0000256" key="3">
    <source>
        <dbReference type="PROSITE-ProRule" id="PRU00023"/>
    </source>
</evidence>
<dbReference type="EMBL" id="CP012830">
    <property type="protein sequence ID" value="ALI01378.1"/>
    <property type="molecule type" value="Genomic_DNA"/>
</dbReference>
<feature type="repeat" description="ANK" evidence="3">
    <location>
        <begin position="385"/>
        <end position="417"/>
    </location>
</feature>
<dbReference type="AlphaFoldDB" id="A0A0N9VN67"/>
<keyword evidence="2 3" id="KW-0040">ANK repeat</keyword>
<evidence type="ECO:0000313" key="5">
    <source>
        <dbReference type="Proteomes" id="UP000066487"/>
    </source>
</evidence>
<sequence>MLALLLNLPVVAQAIELDWFGLPPHAVVDAPEYKAIIVPTAVTESATGMSPPLVGLLSQYRGLFYLNVYRDENYRERAYKFGPIPLMTTEEFRYCTKNQDGLVMSPSATHIELAPGIAMNELKFECGRNGWETRRYLLVDSRQPGTPLLAIGRFSNDQHLVFQALQATLPQVSDAWLKALESARPAMLYHVPETLFSFSVADQPYVAEDGAKRLRELHRQLSKDKDKGPGLKNVEELFINTDFRLVGADQKDFAGLLNDIAFWRSATKPDKVTTNLFKEVVRRDPQRIPVYLNMADLYWSRYEKFPEYTTSLAPALEYYRIYCGLRLARNMSIPQRVLERLSITQGDPKICKAQWPLLQAVDAQDETRVRSLLDTGIPADTQGEDGRSALLHALDKPNFAIARLLLEHGAKTQGINGSEPVVMQALNKDRRESKDPEKARRLQFLLEAGAAIDETNVDGETVLMQHATVMDSDLFTWLLKYPQNLDLRDKKQGESALYRTIESGAYPAAVLLVKSGVQLNAGYREGRCNSNEEVLEPALLRLARASGLSGVDPVVYQQQTLELFTLMLEKGADPRAGHQCKGDNLEVTRFWLKQRKRDDMLQVLQRYFPEEAGATPSA</sequence>
<protein>
    <submittedName>
        <fullName evidence="4">Uncharacterized protein</fullName>
    </submittedName>
</protein>
<proteinExistence type="predicted"/>
<name>A0A0N9VN67_PSEFL</name>
<keyword evidence="1" id="KW-0677">Repeat</keyword>
<dbReference type="PROSITE" id="PS50088">
    <property type="entry name" value="ANK_REPEAT"/>
    <property type="match status" value="1"/>
</dbReference>
<dbReference type="SUPFAM" id="SSF48403">
    <property type="entry name" value="Ankyrin repeat"/>
    <property type="match status" value="1"/>
</dbReference>
<accession>A0A0N9VN67</accession>
<reference evidence="4 5" key="2">
    <citation type="journal article" date="2018" name="Nature">
        <title>Mutant phenotypes for thousands of bacterial genes of unknown function.</title>
        <authorList>
            <person name="Price M.N."/>
            <person name="Wetmore K.M."/>
            <person name="Waters R.J."/>
            <person name="Callaghan M."/>
            <person name="Ray J."/>
            <person name="Liu H."/>
            <person name="Kuehl J.V."/>
            <person name="Melnyk R.A."/>
            <person name="Lamson J.S."/>
            <person name="Suh Y."/>
            <person name="Carlson H.K."/>
            <person name="Esquivel Z."/>
            <person name="Sadeeshkumar H."/>
            <person name="Chakraborty R."/>
            <person name="Zane G.M."/>
            <person name="Rubin B.E."/>
            <person name="Wall J.D."/>
            <person name="Visel A."/>
            <person name="Bristow J."/>
            <person name="Blow M.J."/>
            <person name="Arkin A.P."/>
            <person name="Deutschbauer A.M."/>
        </authorList>
    </citation>
    <scope>NUCLEOTIDE SEQUENCE [LARGE SCALE GENOMIC DNA]</scope>
    <source>
        <strain evidence="4 5">FW300-N2E3</strain>
    </source>
</reference>
<dbReference type="InterPro" id="IPR002110">
    <property type="entry name" value="Ankyrin_rpt"/>
</dbReference>
<dbReference type="Proteomes" id="UP000066487">
    <property type="component" value="Chromosome"/>
</dbReference>
<evidence type="ECO:0000256" key="1">
    <source>
        <dbReference type="ARBA" id="ARBA00022737"/>
    </source>
</evidence>
<evidence type="ECO:0000313" key="4">
    <source>
        <dbReference type="EMBL" id="ALI01378.1"/>
    </source>
</evidence>
<reference evidence="5" key="1">
    <citation type="submission" date="2015-09" db="EMBL/GenBank/DDBJ databases">
        <title>Whole genome sequence of Pseudomonas fluorescens FW300-N2E3.</title>
        <authorList>
            <person name="Ray J."/>
            <person name="Melnyk R."/>
            <person name="Deutschbauer A."/>
        </authorList>
    </citation>
    <scope>NUCLEOTIDE SEQUENCE [LARGE SCALE GENOMIC DNA]</scope>
    <source>
        <strain evidence="5">FW300-N2E3</strain>
    </source>
</reference>
<dbReference type="InterPro" id="IPR036770">
    <property type="entry name" value="Ankyrin_rpt-contain_sf"/>
</dbReference>
<evidence type="ECO:0000256" key="2">
    <source>
        <dbReference type="ARBA" id="ARBA00023043"/>
    </source>
</evidence>
<dbReference type="PANTHER" id="PTHR24198">
    <property type="entry name" value="ANKYRIN REPEAT AND PROTEIN KINASE DOMAIN-CONTAINING PROTEIN"/>
    <property type="match status" value="1"/>
</dbReference>
<dbReference type="Gene3D" id="1.25.40.20">
    <property type="entry name" value="Ankyrin repeat-containing domain"/>
    <property type="match status" value="1"/>
</dbReference>
<dbReference type="PANTHER" id="PTHR24198:SF165">
    <property type="entry name" value="ANKYRIN REPEAT-CONTAINING PROTEIN-RELATED"/>
    <property type="match status" value="1"/>
</dbReference>
<organism evidence="4 5">
    <name type="scientific">Pseudomonas fluorescens</name>
    <dbReference type="NCBI Taxonomy" id="294"/>
    <lineage>
        <taxon>Bacteria</taxon>
        <taxon>Pseudomonadati</taxon>
        <taxon>Pseudomonadota</taxon>
        <taxon>Gammaproteobacteria</taxon>
        <taxon>Pseudomonadales</taxon>
        <taxon>Pseudomonadaceae</taxon>
        <taxon>Pseudomonas</taxon>
    </lineage>
</organism>
<gene>
    <name evidence="4" type="ORF">AO353_09970</name>
</gene>